<organism evidence="1 2">
    <name type="scientific">Diploptera punctata</name>
    <name type="common">Pacific beetle cockroach</name>
    <dbReference type="NCBI Taxonomy" id="6984"/>
    <lineage>
        <taxon>Eukaryota</taxon>
        <taxon>Metazoa</taxon>
        <taxon>Ecdysozoa</taxon>
        <taxon>Arthropoda</taxon>
        <taxon>Hexapoda</taxon>
        <taxon>Insecta</taxon>
        <taxon>Pterygota</taxon>
        <taxon>Neoptera</taxon>
        <taxon>Polyneoptera</taxon>
        <taxon>Dictyoptera</taxon>
        <taxon>Blattodea</taxon>
        <taxon>Blaberoidea</taxon>
        <taxon>Blaberidae</taxon>
        <taxon>Diplopterinae</taxon>
        <taxon>Diploptera</taxon>
    </lineage>
</organism>
<keyword evidence="2" id="KW-1185">Reference proteome</keyword>
<evidence type="ECO:0000313" key="1">
    <source>
        <dbReference type="EMBL" id="KAJ9584342.1"/>
    </source>
</evidence>
<feature type="non-terminal residue" evidence="1">
    <location>
        <position position="155"/>
    </location>
</feature>
<protein>
    <submittedName>
        <fullName evidence="1">Uncharacterized protein</fullName>
    </submittedName>
</protein>
<dbReference type="Proteomes" id="UP001233999">
    <property type="component" value="Unassembled WGS sequence"/>
</dbReference>
<sequence length="155" mass="17970">RNMNSLATSNLNKPDLKINGGVLISNRYCNLIRNQYFLTIFKYVVMKLIITMSRDLITIHIAIHDRSFPNSSTVGYWILSTFPTITHLTKKMITLGSHWTVFMMTARSRFRAVLQLSIVTRMNGLRQLVQIINHLHNTVHIPKTEGWNNSKLKLF</sequence>
<dbReference type="EMBL" id="JASPKZ010007428">
    <property type="protein sequence ID" value="KAJ9584342.1"/>
    <property type="molecule type" value="Genomic_DNA"/>
</dbReference>
<comment type="caution">
    <text evidence="1">The sequence shown here is derived from an EMBL/GenBank/DDBJ whole genome shotgun (WGS) entry which is preliminary data.</text>
</comment>
<proteinExistence type="predicted"/>
<dbReference type="AlphaFoldDB" id="A0AAD7ZQL1"/>
<reference evidence="1" key="1">
    <citation type="journal article" date="2023" name="IScience">
        <title>Live-bearing cockroach genome reveals convergent evolutionary mechanisms linked to viviparity in insects and beyond.</title>
        <authorList>
            <person name="Fouks B."/>
            <person name="Harrison M.C."/>
            <person name="Mikhailova A.A."/>
            <person name="Marchal E."/>
            <person name="English S."/>
            <person name="Carruthers M."/>
            <person name="Jennings E.C."/>
            <person name="Chiamaka E.L."/>
            <person name="Frigard R.A."/>
            <person name="Pippel M."/>
            <person name="Attardo G.M."/>
            <person name="Benoit J.B."/>
            <person name="Bornberg-Bauer E."/>
            <person name="Tobe S.S."/>
        </authorList>
    </citation>
    <scope>NUCLEOTIDE SEQUENCE</scope>
    <source>
        <strain evidence="1">Stay&amp;Tobe</strain>
    </source>
</reference>
<feature type="non-terminal residue" evidence="1">
    <location>
        <position position="1"/>
    </location>
</feature>
<reference evidence="1" key="2">
    <citation type="submission" date="2023-05" db="EMBL/GenBank/DDBJ databases">
        <authorList>
            <person name="Fouks B."/>
        </authorList>
    </citation>
    <scope>NUCLEOTIDE SEQUENCE</scope>
    <source>
        <strain evidence="1">Stay&amp;Tobe</strain>
        <tissue evidence="1">Testes</tissue>
    </source>
</reference>
<accession>A0AAD7ZQL1</accession>
<evidence type="ECO:0000313" key="2">
    <source>
        <dbReference type="Proteomes" id="UP001233999"/>
    </source>
</evidence>
<name>A0AAD7ZQL1_DIPPU</name>
<gene>
    <name evidence="1" type="ORF">L9F63_021301</name>
</gene>